<organism evidence="2 3">
    <name type="scientific">Acropora cervicornis</name>
    <name type="common">Staghorn coral</name>
    <dbReference type="NCBI Taxonomy" id="6130"/>
    <lineage>
        <taxon>Eukaryota</taxon>
        <taxon>Metazoa</taxon>
        <taxon>Cnidaria</taxon>
        <taxon>Anthozoa</taxon>
        <taxon>Hexacorallia</taxon>
        <taxon>Scleractinia</taxon>
        <taxon>Astrocoeniina</taxon>
        <taxon>Acroporidae</taxon>
        <taxon>Acropora</taxon>
    </lineage>
</organism>
<dbReference type="AlphaFoldDB" id="A0AAD9PV71"/>
<dbReference type="Gene3D" id="3.90.190.10">
    <property type="entry name" value="Protein tyrosine phosphatase superfamily"/>
    <property type="match status" value="2"/>
</dbReference>
<dbReference type="SUPFAM" id="SSF52799">
    <property type="entry name" value="(Phosphotyrosine protein) phosphatases II"/>
    <property type="match status" value="1"/>
</dbReference>
<keyword evidence="1" id="KW-0812">Transmembrane</keyword>
<dbReference type="InterPro" id="IPR051029">
    <property type="entry name" value="mRNA_Capping_Enz/RNA_Phosphat"/>
</dbReference>
<keyword evidence="3" id="KW-1185">Reference proteome</keyword>
<dbReference type="GO" id="GO:0004651">
    <property type="term" value="F:polynucleotide 5'-phosphatase activity"/>
    <property type="evidence" value="ECO:0007669"/>
    <property type="project" value="TreeGrafter"/>
</dbReference>
<reference evidence="2" key="2">
    <citation type="journal article" date="2023" name="Science">
        <title>Genomic signatures of disease resistance in endangered staghorn corals.</title>
        <authorList>
            <person name="Vollmer S.V."/>
            <person name="Selwyn J.D."/>
            <person name="Despard B.A."/>
            <person name="Roesel C.L."/>
        </authorList>
    </citation>
    <scope>NUCLEOTIDE SEQUENCE</scope>
    <source>
        <strain evidence="2">K2</strain>
    </source>
</reference>
<proteinExistence type="predicted"/>
<protein>
    <submittedName>
        <fullName evidence="2">RNA/RNP complex-1-interacting phosphatase</fullName>
    </submittedName>
</protein>
<feature type="transmembrane region" description="Helical" evidence="1">
    <location>
        <begin position="206"/>
        <end position="227"/>
    </location>
</feature>
<evidence type="ECO:0000313" key="2">
    <source>
        <dbReference type="EMBL" id="KAK2549493.1"/>
    </source>
</evidence>
<dbReference type="InterPro" id="IPR029021">
    <property type="entry name" value="Prot-tyrosine_phosphatase-like"/>
</dbReference>
<evidence type="ECO:0000313" key="3">
    <source>
        <dbReference type="Proteomes" id="UP001249851"/>
    </source>
</evidence>
<dbReference type="Proteomes" id="UP001249851">
    <property type="component" value="Unassembled WGS sequence"/>
</dbReference>
<reference evidence="2" key="1">
    <citation type="journal article" date="2023" name="G3 (Bethesda)">
        <title>Whole genome assembly and annotation of the endangered Caribbean coral Acropora cervicornis.</title>
        <authorList>
            <person name="Selwyn J.D."/>
            <person name="Vollmer S.V."/>
        </authorList>
    </citation>
    <scope>NUCLEOTIDE SEQUENCE</scope>
    <source>
        <strain evidence="2">K2</strain>
    </source>
</reference>
<evidence type="ECO:0000256" key="1">
    <source>
        <dbReference type="SAM" id="Phobius"/>
    </source>
</evidence>
<dbReference type="PANTHER" id="PTHR10367:SF9">
    <property type="entry name" value="DUAL-SPECIFICITY PHOSPHATASE 11 (RNA_RNP COMPLEX 1-INTERACTING)"/>
    <property type="match status" value="1"/>
</dbReference>
<comment type="caution">
    <text evidence="2">The sequence shown here is derived from an EMBL/GenBank/DDBJ whole genome shotgun (WGS) entry which is preliminary data.</text>
</comment>
<name>A0AAD9PV71_ACRCE</name>
<keyword evidence="1" id="KW-0472">Membrane</keyword>
<accession>A0AAD9PV71</accession>
<keyword evidence="1" id="KW-1133">Transmembrane helix</keyword>
<dbReference type="EMBL" id="JARQWQ010000125">
    <property type="protein sequence ID" value="KAK2549493.1"/>
    <property type="molecule type" value="Genomic_DNA"/>
</dbReference>
<sequence length="279" mass="32820">MFRSLVKHSIFQPPVTVLQLVALLERGVACLFRRMTTDPAFDKRIPDKWRDYNACGVPIKGERIIAFKTPLSNKFDNESDQDNGIKSFERFTPMDLQIHLEEEKWKLGLVVDLTNTFRYYNPRIFYQFCINIPLYDPDFIDVDSICHSRYLIECRGYTPEKAIAAFNEARGYPVERENYMQDLKTRTPRFEDPSLTQKEEREKIRIAYGSMSLYVAILHNVFLLYYVDIFVSVYKIDRNSFWLGEGFDEIWASLYTFIPEHLVSLDASIYPVCLMSVFV</sequence>
<dbReference type="PANTHER" id="PTHR10367">
    <property type="entry name" value="MRNA-CAPPING ENZYME"/>
    <property type="match status" value="1"/>
</dbReference>
<gene>
    <name evidence="2" type="ORF">P5673_030037</name>
</gene>